<dbReference type="GO" id="GO:0004175">
    <property type="term" value="F:endopeptidase activity"/>
    <property type="evidence" value="ECO:0007669"/>
    <property type="project" value="UniProtKB-ARBA"/>
</dbReference>
<evidence type="ECO:0000259" key="2">
    <source>
        <dbReference type="Pfam" id="PF02517"/>
    </source>
</evidence>
<keyword evidence="1" id="KW-0472">Membrane</keyword>
<feature type="domain" description="CAAX prenyl protease 2/Lysostaphin resistance protein A-like" evidence="2">
    <location>
        <begin position="82"/>
        <end position="171"/>
    </location>
</feature>
<dbReference type="GO" id="GO:0080120">
    <property type="term" value="P:CAAX-box protein maturation"/>
    <property type="evidence" value="ECO:0007669"/>
    <property type="project" value="UniProtKB-ARBA"/>
</dbReference>
<organism evidence="3 4">
    <name type="scientific">Eiseniibacteriota bacterium</name>
    <dbReference type="NCBI Taxonomy" id="2212470"/>
    <lineage>
        <taxon>Bacteria</taxon>
        <taxon>Candidatus Eiseniibacteriota</taxon>
    </lineage>
</organism>
<sequence length="180" mass="19745">MLIAFQWGLLRFVTAGGLRKTGTRLRDLIGERWTGWKDVLRDVVIALAVWAVWTAAETLVEQRLGSDSARGISTLLPRDPLEVAVWVALSLTAGFCEESIFRGYLQRQFEALTGSALVAVLAQAVVFGVSHGYQGLRNVIAITTFGALFGALAVWRRSLKPGMILHAWTDIFGGIFARRG</sequence>
<dbReference type="AlphaFoldDB" id="A0A538SZ04"/>
<protein>
    <submittedName>
        <fullName evidence="3">CPBP family intramembrane metalloprotease</fullName>
    </submittedName>
</protein>
<dbReference type="PANTHER" id="PTHR43592">
    <property type="entry name" value="CAAX AMINO TERMINAL PROTEASE"/>
    <property type="match status" value="1"/>
</dbReference>
<evidence type="ECO:0000313" key="3">
    <source>
        <dbReference type="EMBL" id="TMQ56627.1"/>
    </source>
</evidence>
<keyword evidence="3" id="KW-0482">Metalloprotease</keyword>
<dbReference type="Pfam" id="PF02517">
    <property type="entry name" value="Rce1-like"/>
    <property type="match status" value="1"/>
</dbReference>
<accession>A0A538SZ04</accession>
<evidence type="ECO:0000313" key="4">
    <source>
        <dbReference type="Proteomes" id="UP000316852"/>
    </source>
</evidence>
<evidence type="ECO:0000256" key="1">
    <source>
        <dbReference type="SAM" id="Phobius"/>
    </source>
</evidence>
<dbReference type="Proteomes" id="UP000316852">
    <property type="component" value="Unassembled WGS sequence"/>
</dbReference>
<comment type="caution">
    <text evidence="3">The sequence shown here is derived from an EMBL/GenBank/DDBJ whole genome shotgun (WGS) entry which is preliminary data.</text>
</comment>
<dbReference type="InterPro" id="IPR003675">
    <property type="entry name" value="Rce1/LyrA-like_dom"/>
</dbReference>
<dbReference type="EMBL" id="VBOW01000088">
    <property type="protein sequence ID" value="TMQ56627.1"/>
    <property type="molecule type" value="Genomic_DNA"/>
</dbReference>
<gene>
    <name evidence="3" type="ORF">E6K76_12365</name>
</gene>
<keyword evidence="1" id="KW-1133">Transmembrane helix</keyword>
<reference evidence="3 4" key="1">
    <citation type="journal article" date="2019" name="Nat. Microbiol.">
        <title>Mediterranean grassland soil C-N compound turnover is dependent on rainfall and depth, and is mediated by genomically divergent microorganisms.</title>
        <authorList>
            <person name="Diamond S."/>
            <person name="Andeer P.F."/>
            <person name="Li Z."/>
            <person name="Crits-Christoph A."/>
            <person name="Burstein D."/>
            <person name="Anantharaman K."/>
            <person name="Lane K.R."/>
            <person name="Thomas B.C."/>
            <person name="Pan C."/>
            <person name="Northen T.R."/>
            <person name="Banfield J.F."/>
        </authorList>
    </citation>
    <scope>NUCLEOTIDE SEQUENCE [LARGE SCALE GENOMIC DNA]</scope>
    <source>
        <strain evidence="3">WS_6</strain>
    </source>
</reference>
<name>A0A538SZ04_UNCEI</name>
<feature type="transmembrane region" description="Helical" evidence="1">
    <location>
        <begin position="135"/>
        <end position="155"/>
    </location>
</feature>
<dbReference type="GO" id="GO:0006508">
    <property type="term" value="P:proteolysis"/>
    <property type="evidence" value="ECO:0007669"/>
    <property type="project" value="UniProtKB-KW"/>
</dbReference>
<proteinExistence type="predicted"/>
<dbReference type="GO" id="GO:0008237">
    <property type="term" value="F:metallopeptidase activity"/>
    <property type="evidence" value="ECO:0007669"/>
    <property type="project" value="UniProtKB-KW"/>
</dbReference>
<feature type="transmembrane region" description="Helical" evidence="1">
    <location>
        <begin position="109"/>
        <end position="129"/>
    </location>
</feature>
<dbReference type="PANTHER" id="PTHR43592:SF15">
    <property type="entry name" value="CAAX AMINO TERMINAL PROTEASE FAMILY PROTEIN"/>
    <property type="match status" value="1"/>
</dbReference>
<keyword evidence="1" id="KW-0812">Transmembrane</keyword>
<keyword evidence="3" id="KW-0378">Hydrolase</keyword>
<keyword evidence="3" id="KW-0645">Protease</keyword>